<protein>
    <submittedName>
        <fullName evidence="5">Two component transcriptional regulator, LuxR family</fullName>
    </submittedName>
</protein>
<dbReference type="PROSITE" id="PS50110">
    <property type="entry name" value="RESPONSE_REGULATORY"/>
    <property type="match status" value="1"/>
</dbReference>
<dbReference type="PROSITE" id="PS50043">
    <property type="entry name" value="HTH_LUXR_2"/>
    <property type="match status" value="1"/>
</dbReference>
<dbReference type="CDD" id="cd06170">
    <property type="entry name" value="LuxR_C_like"/>
    <property type="match status" value="1"/>
</dbReference>
<dbReference type="GO" id="GO:0000160">
    <property type="term" value="P:phosphorelay signal transduction system"/>
    <property type="evidence" value="ECO:0007669"/>
    <property type="project" value="InterPro"/>
</dbReference>
<evidence type="ECO:0000256" key="2">
    <source>
        <dbReference type="PROSITE-ProRule" id="PRU00169"/>
    </source>
</evidence>
<dbReference type="InterPro" id="IPR016032">
    <property type="entry name" value="Sig_transdc_resp-reg_C-effctor"/>
</dbReference>
<organism evidence="5 6">
    <name type="scientific">Magnetospirillum fulvum</name>
    <name type="common">Rhodospirillum fulvum</name>
    <dbReference type="NCBI Taxonomy" id="1082"/>
    <lineage>
        <taxon>Bacteria</taxon>
        <taxon>Pseudomonadati</taxon>
        <taxon>Pseudomonadota</taxon>
        <taxon>Alphaproteobacteria</taxon>
        <taxon>Rhodospirillales</taxon>
        <taxon>Rhodospirillaceae</taxon>
        <taxon>Magnetospirillum</taxon>
    </lineage>
</organism>
<proteinExistence type="predicted"/>
<feature type="domain" description="Response regulatory" evidence="4">
    <location>
        <begin position="1"/>
        <end position="94"/>
    </location>
</feature>
<keyword evidence="6" id="KW-1185">Reference proteome</keyword>
<dbReference type="PRINTS" id="PR00038">
    <property type="entry name" value="HTHLUXR"/>
</dbReference>
<dbReference type="PANTHER" id="PTHR45566:SF2">
    <property type="entry name" value="NARL SUBFAMILY"/>
    <property type="match status" value="1"/>
</dbReference>
<evidence type="ECO:0000313" key="6">
    <source>
        <dbReference type="Proteomes" id="UP000182983"/>
    </source>
</evidence>
<dbReference type="InterPro" id="IPR011006">
    <property type="entry name" value="CheY-like_superfamily"/>
</dbReference>
<dbReference type="InterPro" id="IPR036388">
    <property type="entry name" value="WH-like_DNA-bd_sf"/>
</dbReference>
<dbReference type="SUPFAM" id="SSF52172">
    <property type="entry name" value="CheY-like"/>
    <property type="match status" value="1"/>
</dbReference>
<keyword evidence="2" id="KW-0597">Phosphoprotein</keyword>
<dbReference type="GO" id="GO:0006355">
    <property type="term" value="P:regulation of DNA-templated transcription"/>
    <property type="evidence" value="ECO:0007669"/>
    <property type="project" value="InterPro"/>
</dbReference>
<dbReference type="SMART" id="SM00421">
    <property type="entry name" value="HTH_LUXR"/>
    <property type="match status" value="1"/>
</dbReference>
<evidence type="ECO:0000256" key="1">
    <source>
        <dbReference type="ARBA" id="ARBA00023125"/>
    </source>
</evidence>
<dbReference type="InterPro" id="IPR001789">
    <property type="entry name" value="Sig_transdc_resp-reg_receiver"/>
</dbReference>
<dbReference type="PROSITE" id="PS00622">
    <property type="entry name" value="HTH_LUXR_1"/>
    <property type="match status" value="1"/>
</dbReference>
<feature type="domain" description="HTH luxR-type" evidence="3">
    <location>
        <begin position="114"/>
        <end position="179"/>
    </location>
</feature>
<evidence type="ECO:0000259" key="3">
    <source>
        <dbReference type="PROSITE" id="PS50043"/>
    </source>
</evidence>
<sequence>MCEVAEARSLPDAIHCLRESGPFHLILLDLSMPGMDPSGGVAEAVGVAGAAPVVIFSGMASPDDVWSCVAAGAKGFLPKTLDAAMFAAALNIIMLGGTYVPAEFAASRTAPVAVPANARDLSAREIDVLRMLVTGASNKEIARELNIQEVTVKLHATRIFNKLGVKNRSQAAVMALECGLVSRQG</sequence>
<gene>
    <name evidence="5" type="ORF">SAMN04244559_02704</name>
</gene>
<dbReference type="AlphaFoldDB" id="A0A1H6IUD2"/>
<evidence type="ECO:0000313" key="5">
    <source>
        <dbReference type="EMBL" id="SEH51256.1"/>
    </source>
</evidence>
<dbReference type="EMBL" id="FNWO01000012">
    <property type="protein sequence ID" value="SEH51256.1"/>
    <property type="molecule type" value="Genomic_DNA"/>
</dbReference>
<evidence type="ECO:0000259" key="4">
    <source>
        <dbReference type="PROSITE" id="PS50110"/>
    </source>
</evidence>
<reference evidence="6" key="1">
    <citation type="submission" date="2016-10" db="EMBL/GenBank/DDBJ databases">
        <authorList>
            <person name="Varghese N."/>
            <person name="Submissions S."/>
        </authorList>
    </citation>
    <scope>NUCLEOTIDE SEQUENCE [LARGE SCALE GENOMIC DNA]</scope>
    <source>
        <strain evidence="6">DSM 13234</strain>
    </source>
</reference>
<dbReference type="PANTHER" id="PTHR45566">
    <property type="entry name" value="HTH-TYPE TRANSCRIPTIONAL REGULATOR YHJB-RELATED"/>
    <property type="match status" value="1"/>
</dbReference>
<dbReference type="Proteomes" id="UP000182983">
    <property type="component" value="Unassembled WGS sequence"/>
</dbReference>
<feature type="modified residue" description="4-aspartylphosphate" evidence="2">
    <location>
        <position position="29"/>
    </location>
</feature>
<dbReference type="Pfam" id="PF00072">
    <property type="entry name" value="Response_reg"/>
    <property type="match status" value="1"/>
</dbReference>
<accession>A0A1H6IUD2</accession>
<dbReference type="Gene3D" id="3.40.50.2300">
    <property type="match status" value="1"/>
</dbReference>
<dbReference type="InterPro" id="IPR051015">
    <property type="entry name" value="EvgA-like"/>
</dbReference>
<dbReference type="InterPro" id="IPR000792">
    <property type="entry name" value="Tscrpt_reg_LuxR_C"/>
</dbReference>
<keyword evidence="1" id="KW-0238">DNA-binding</keyword>
<name>A0A1H6IUD2_MAGFU</name>
<dbReference type="Gene3D" id="1.10.10.10">
    <property type="entry name" value="Winged helix-like DNA-binding domain superfamily/Winged helix DNA-binding domain"/>
    <property type="match status" value="1"/>
</dbReference>
<dbReference type="SUPFAM" id="SSF46894">
    <property type="entry name" value="C-terminal effector domain of the bipartite response regulators"/>
    <property type="match status" value="1"/>
</dbReference>
<dbReference type="Pfam" id="PF00196">
    <property type="entry name" value="GerE"/>
    <property type="match status" value="1"/>
</dbReference>
<dbReference type="GO" id="GO:0003677">
    <property type="term" value="F:DNA binding"/>
    <property type="evidence" value="ECO:0007669"/>
    <property type="project" value="UniProtKB-KW"/>
</dbReference>